<evidence type="ECO:0000313" key="2">
    <source>
        <dbReference type="Proteomes" id="UP000676456"/>
    </source>
</evidence>
<evidence type="ECO:0008006" key="3">
    <source>
        <dbReference type="Google" id="ProtNLM"/>
    </source>
</evidence>
<reference evidence="1 2" key="1">
    <citation type="submission" date="2021-05" db="EMBL/GenBank/DDBJ databases">
        <title>Novel Bacillus species.</title>
        <authorList>
            <person name="Liu G."/>
        </authorList>
    </citation>
    <scope>NUCLEOTIDE SEQUENCE [LARGE SCALE GENOMIC DNA]</scope>
    <source>
        <strain evidence="1 2">FJAT-49682</strain>
    </source>
</reference>
<gene>
    <name evidence="1" type="ORF">KHA91_11345</name>
</gene>
<dbReference type="Pfam" id="PF14072">
    <property type="entry name" value="DndB"/>
    <property type="match status" value="1"/>
</dbReference>
<name>A0A942UQY8_9BACI</name>
<dbReference type="Proteomes" id="UP000676456">
    <property type="component" value="Unassembled WGS sequence"/>
</dbReference>
<dbReference type="EMBL" id="JAGYPN010000002">
    <property type="protein sequence ID" value="MBS4223338.1"/>
    <property type="molecule type" value="Genomic_DNA"/>
</dbReference>
<keyword evidence="2" id="KW-1185">Reference proteome</keyword>
<dbReference type="AlphaFoldDB" id="A0A942UQY8"/>
<dbReference type="InterPro" id="IPR017642">
    <property type="entry name" value="DNA_S_mod_DndB"/>
</dbReference>
<organism evidence="1 2">
    <name type="scientific">Lederbergia citrea</name>
    <dbReference type="NCBI Taxonomy" id="2833581"/>
    <lineage>
        <taxon>Bacteria</taxon>
        <taxon>Bacillati</taxon>
        <taxon>Bacillota</taxon>
        <taxon>Bacilli</taxon>
        <taxon>Bacillales</taxon>
        <taxon>Bacillaceae</taxon>
        <taxon>Lederbergia</taxon>
    </lineage>
</organism>
<proteinExistence type="predicted"/>
<dbReference type="CDD" id="cd16414">
    <property type="entry name" value="dndB_like"/>
    <property type="match status" value="1"/>
</dbReference>
<accession>A0A942UQY8</accession>
<comment type="caution">
    <text evidence="1">The sequence shown here is derived from an EMBL/GenBank/DDBJ whole genome shotgun (WGS) entry which is preliminary data.</text>
</comment>
<evidence type="ECO:0000313" key="1">
    <source>
        <dbReference type="EMBL" id="MBS4223338.1"/>
    </source>
</evidence>
<protein>
    <recommendedName>
        <fullName evidence="3">DGQHR domain-containing protein</fullName>
    </recommendedName>
</protein>
<sequence length="366" mass="42372">MNGVGMVTKINGTEYKQFGKKVLATQINFSLLEALFEVDQEVQRKIDPNRRMEIRQFIIDSLKNEESFYFSPFIFSARNGIKVVDGGFEFEPSSKIYILDGQHRSAAISSALSYLKSVKEGKEEMGQYAEAEKNQNYIDILNSYPVTMQIYLDLEQHEERQLFTDINTERREAHIGLVMQYDQRDQYTELTRQVADQLIEEMEIDHQRSRLTNQNTAITSLTIMRRCLIALFEGILTVKTGDPYFRGCKYDEVPDISASFFLSWKKLFPKKMSDRNQYVPGLTGIQIALAYTVFILIRQHSVSYKEAIRMLLSLRRSCSWQHDDPLFAHMYNPETGKIRNHSSATAIQKTALAFVLKIESERDQST</sequence>
<dbReference type="RefSeq" id="WP_213098357.1">
    <property type="nucleotide sequence ID" value="NZ_JAGYPN010000002.1"/>
</dbReference>